<keyword evidence="9" id="KW-0408">Iron</keyword>
<evidence type="ECO:0000313" key="13">
    <source>
        <dbReference type="EMBL" id="RNA02638.1"/>
    </source>
</evidence>
<evidence type="ECO:0000256" key="8">
    <source>
        <dbReference type="ARBA" id="ARBA00023002"/>
    </source>
</evidence>
<evidence type="ECO:0000256" key="1">
    <source>
        <dbReference type="ARBA" id="ARBA00001961"/>
    </source>
</evidence>
<evidence type="ECO:0000256" key="3">
    <source>
        <dbReference type="ARBA" id="ARBA00004872"/>
    </source>
</evidence>
<dbReference type="EMBL" id="REGN01008804">
    <property type="protein sequence ID" value="RNA02638.1"/>
    <property type="molecule type" value="Genomic_DNA"/>
</dbReference>
<dbReference type="SUPFAM" id="SSF51197">
    <property type="entry name" value="Clavaminate synthase-like"/>
    <property type="match status" value="1"/>
</dbReference>
<dbReference type="GO" id="GO:0046872">
    <property type="term" value="F:metal ion binding"/>
    <property type="evidence" value="ECO:0007669"/>
    <property type="project" value="UniProtKB-KW"/>
</dbReference>
<dbReference type="GO" id="GO:0031418">
    <property type="term" value="F:L-ascorbic acid binding"/>
    <property type="evidence" value="ECO:0007669"/>
    <property type="project" value="UniProtKB-KW"/>
</dbReference>
<keyword evidence="8 13" id="KW-0560">Oxidoreductase</keyword>
<protein>
    <recommendedName>
        <fullName evidence="10">phytanoyl-CoA dioxygenase</fullName>
        <ecNumber evidence="10">1.14.11.18</ecNumber>
    </recommendedName>
    <alternativeName>
        <fullName evidence="11">Phytanic acid oxidase</fullName>
    </alternativeName>
    <alternativeName>
        <fullName evidence="12">Phytanoyl-CoA alpha-hydroxylase</fullName>
    </alternativeName>
</protein>
<evidence type="ECO:0000256" key="4">
    <source>
        <dbReference type="ARBA" id="ARBA00005830"/>
    </source>
</evidence>
<gene>
    <name evidence="13" type="ORF">BpHYR1_010145</name>
</gene>
<dbReference type="Gene3D" id="2.60.120.620">
    <property type="entry name" value="q2cbj1_9rhob like domain"/>
    <property type="match status" value="1"/>
</dbReference>
<comment type="cofactor">
    <cofactor evidence="2">
        <name>Fe cation</name>
        <dbReference type="ChEBI" id="CHEBI:24875"/>
    </cofactor>
</comment>
<dbReference type="GO" id="GO:0001561">
    <property type="term" value="P:fatty acid alpha-oxidation"/>
    <property type="evidence" value="ECO:0007669"/>
    <property type="project" value="InterPro"/>
</dbReference>
<reference evidence="13 14" key="1">
    <citation type="journal article" date="2018" name="Sci. Rep.">
        <title>Genomic signatures of local adaptation to the degree of environmental predictability in rotifers.</title>
        <authorList>
            <person name="Franch-Gras L."/>
            <person name="Hahn C."/>
            <person name="Garcia-Roger E.M."/>
            <person name="Carmona M.J."/>
            <person name="Serra M."/>
            <person name="Gomez A."/>
        </authorList>
    </citation>
    <scope>NUCLEOTIDE SEQUENCE [LARGE SCALE GENOMIC DNA]</scope>
    <source>
        <strain evidence="13">HYR1</strain>
    </source>
</reference>
<comment type="similarity">
    <text evidence="4">Belongs to the PhyH family.</text>
</comment>
<evidence type="ECO:0000256" key="10">
    <source>
        <dbReference type="ARBA" id="ARBA00034809"/>
    </source>
</evidence>
<evidence type="ECO:0000256" key="9">
    <source>
        <dbReference type="ARBA" id="ARBA00023004"/>
    </source>
</evidence>
<dbReference type="FunFam" id="2.60.120.620:FF:000012">
    <property type="entry name" value="Phytanoyl-CoA dioxygenase, peroxisomal"/>
    <property type="match status" value="1"/>
</dbReference>
<name>A0A3M7PVD8_BRAPC</name>
<evidence type="ECO:0000256" key="5">
    <source>
        <dbReference type="ARBA" id="ARBA00022723"/>
    </source>
</evidence>
<keyword evidence="14" id="KW-1185">Reference proteome</keyword>
<sequence length="329" mass="38074">MNFGPDDEIKLTALIRLKVIKSHLEQSSYNRQKKEYFYTVPEGKLTQEQRDFYEKNGYIVVKNLISEEKLEKYKQRFQEICAKKIQVPGMTVMKDVAIAKSEFLEGEKAITKIQDFCYDDELFEYCSLPEVIEYVKSFLGNNVMAMHTMLINKPPDPGTLTSRHPLHQDLYYFPFRPAERIVCAWTAMETINRQNGCLVVIPGSHKGEFLMHDYPKWEGGVNKMYYGIQDIDLDKANLVHLPMEKGDTVFFHPILIHGSGANRTRGFRKAISCHYAASESNYIEVTGTIQEGFKKEVEEIAKKRAGSEVDLKDIWRYKSRLVCGERINL</sequence>
<dbReference type="Proteomes" id="UP000276133">
    <property type="component" value="Unassembled WGS sequence"/>
</dbReference>
<evidence type="ECO:0000256" key="7">
    <source>
        <dbReference type="ARBA" id="ARBA00022964"/>
    </source>
</evidence>
<evidence type="ECO:0000256" key="6">
    <source>
        <dbReference type="ARBA" id="ARBA00022896"/>
    </source>
</evidence>
<dbReference type="PANTHER" id="PTHR21308:SF1">
    <property type="entry name" value="PHYTANOYL-COA DIOXYGENASE, PEROXISOMAL"/>
    <property type="match status" value="1"/>
</dbReference>
<evidence type="ECO:0000256" key="12">
    <source>
        <dbReference type="ARBA" id="ARBA00034924"/>
    </source>
</evidence>
<dbReference type="EC" id="1.14.11.18" evidence="10"/>
<evidence type="ECO:0000256" key="2">
    <source>
        <dbReference type="ARBA" id="ARBA00001962"/>
    </source>
</evidence>
<evidence type="ECO:0000313" key="14">
    <source>
        <dbReference type="Proteomes" id="UP000276133"/>
    </source>
</evidence>
<dbReference type="STRING" id="10195.A0A3M7PVD8"/>
<dbReference type="InterPro" id="IPR047128">
    <property type="entry name" value="PhyH"/>
</dbReference>
<dbReference type="GO" id="GO:0005777">
    <property type="term" value="C:peroxisome"/>
    <property type="evidence" value="ECO:0007669"/>
    <property type="project" value="UniProtKB-ARBA"/>
</dbReference>
<dbReference type="Pfam" id="PF05721">
    <property type="entry name" value="PhyH"/>
    <property type="match status" value="1"/>
</dbReference>
<dbReference type="OrthoDB" id="2328924at2759"/>
<organism evidence="13 14">
    <name type="scientific">Brachionus plicatilis</name>
    <name type="common">Marine rotifer</name>
    <name type="synonym">Brachionus muelleri</name>
    <dbReference type="NCBI Taxonomy" id="10195"/>
    <lineage>
        <taxon>Eukaryota</taxon>
        <taxon>Metazoa</taxon>
        <taxon>Spiralia</taxon>
        <taxon>Gnathifera</taxon>
        <taxon>Rotifera</taxon>
        <taxon>Eurotatoria</taxon>
        <taxon>Monogononta</taxon>
        <taxon>Pseudotrocha</taxon>
        <taxon>Ploima</taxon>
        <taxon>Brachionidae</taxon>
        <taxon>Brachionus</taxon>
    </lineage>
</organism>
<keyword evidence="5" id="KW-0479">Metal-binding</keyword>
<comment type="pathway">
    <text evidence="3">Lipid metabolism; fatty acid metabolism.</text>
</comment>
<dbReference type="GO" id="GO:0048244">
    <property type="term" value="F:phytanoyl-CoA dioxygenase activity"/>
    <property type="evidence" value="ECO:0007669"/>
    <property type="project" value="UniProtKB-EC"/>
</dbReference>
<dbReference type="AlphaFoldDB" id="A0A3M7PVD8"/>
<dbReference type="InterPro" id="IPR008775">
    <property type="entry name" value="Phytyl_CoA_dOase-like"/>
</dbReference>
<dbReference type="PANTHER" id="PTHR21308">
    <property type="entry name" value="PHYTANOYL-COA ALPHA-HYDROXYLASE"/>
    <property type="match status" value="1"/>
</dbReference>
<comment type="caution">
    <text evidence="13">The sequence shown here is derived from an EMBL/GenBank/DDBJ whole genome shotgun (WGS) entry which is preliminary data.</text>
</comment>
<accession>A0A3M7PVD8</accession>
<evidence type="ECO:0000256" key="11">
    <source>
        <dbReference type="ARBA" id="ARBA00034921"/>
    </source>
</evidence>
<keyword evidence="7" id="KW-0223">Dioxygenase</keyword>
<keyword evidence="6" id="KW-0847">Vitamin C</keyword>
<comment type="cofactor">
    <cofactor evidence="1">
        <name>L-ascorbate</name>
        <dbReference type="ChEBI" id="CHEBI:38290"/>
    </cofactor>
</comment>
<proteinExistence type="inferred from homology"/>